<dbReference type="GO" id="GO:0005886">
    <property type="term" value="C:plasma membrane"/>
    <property type="evidence" value="ECO:0007669"/>
    <property type="project" value="UniProtKB-SubCell"/>
</dbReference>
<dbReference type="GO" id="GO:0015297">
    <property type="term" value="F:antiporter activity"/>
    <property type="evidence" value="ECO:0007669"/>
    <property type="project" value="UniProtKB-KW"/>
</dbReference>
<dbReference type="Proteomes" id="UP000255328">
    <property type="component" value="Unassembled WGS sequence"/>
</dbReference>
<dbReference type="OrthoDB" id="9780160at2"/>
<keyword evidence="7" id="KW-0406">Ion transport</keyword>
<keyword evidence="5 10" id="KW-0812">Transmembrane</keyword>
<feature type="transmembrane region" description="Helical" evidence="10">
    <location>
        <begin position="393"/>
        <end position="414"/>
    </location>
</feature>
<dbReference type="GO" id="GO:0006811">
    <property type="term" value="P:monoatomic ion transport"/>
    <property type="evidence" value="ECO:0007669"/>
    <property type="project" value="UniProtKB-KW"/>
</dbReference>
<dbReference type="EMBL" id="UGGU01000003">
    <property type="protein sequence ID" value="STO30927.1"/>
    <property type="molecule type" value="Genomic_DNA"/>
</dbReference>
<evidence type="ECO:0000256" key="9">
    <source>
        <dbReference type="ARBA" id="ARBA00031636"/>
    </source>
</evidence>
<protein>
    <recommendedName>
        <fullName evidence="9">Multidrug-efflux transporter</fullName>
    </recommendedName>
</protein>
<feature type="transmembrane region" description="Helical" evidence="10">
    <location>
        <begin position="168"/>
        <end position="188"/>
    </location>
</feature>
<dbReference type="GO" id="GO:0042910">
    <property type="term" value="F:xenobiotic transmembrane transporter activity"/>
    <property type="evidence" value="ECO:0007669"/>
    <property type="project" value="InterPro"/>
</dbReference>
<feature type="transmembrane region" description="Helical" evidence="10">
    <location>
        <begin position="63"/>
        <end position="83"/>
    </location>
</feature>
<dbReference type="PANTHER" id="PTHR43298:SF2">
    <property type="entry name" value="FMN_FAD EXPORTER YEEO-RELATED"/>
    <property type="match status" value="1"/>
</dbReference>
<feature type="transmembrane region" description="Helical" evidence="10">
    <location>
        <begin position="251"/>
        <end position="270"/>
    </location>
</feature>
<keyword evidence="2" id="KW-0813">Transport</keyword>
<evidence type="ECO:0000313" key="12">
    <source>
        <dbReference type="Proteomes" id="UP000255328"/>
    </source>
</evidence>
<evidence type="ECO:0000256" key="5">
    <source>
        <dbReference type="ARBA" id="ARBA00022692"/>
    </source>
</evidence>
<comment type="subcellular location">
    <subcellularLocation>
        <location evidence="1">Cell membrane</location>
        <topology evidence="1">Multi-pass membrane protein</topology>
    </subcellularLocation>
</comment>
<name>A0A377GVA8_9FUSO</name>
<organism evidence="11 12">
    <name type="scientific">Fusobacterium necrogenes</name>
    <dbReference type="NCBI Taxonomy" id="858"/>
    <lineage>
        <taxon>Bacteria</taxon>
        <taxon>Fusobacteriati</taxon>
        <taxon>Fusobacteriota</taxon>
        <taxon>Fusobacteriia</taxon>
        <taxon>Fusobacteriales</taxon>
        <taxon>Fusobacteriaceae</taxon>
        <taxon>Fusobacterium</taxon>
    </lineage>
</organism>
<keyword evidence="6 10" id="KW-1133">Transmembrane helix</keyword>
<dbReference type="RefSeq" id="WP_115268782.1">
    <property type="nucleotide sequence ID" value="NZ_UGGU01000003.1"/>
</dbReference>
<evidence type="ECO:0000256" key="6">
    <source>
        <dbReference type="ARBA" id="ARBA00022989"/>
    </source>
</evidence>
<dbReference type="Pfam" id="PF01554">
    <property type="entry name" value="MatE"/>
    <property type="match status" value="2"/>
</dbReference>
<keyword evidence="3" id="KW-0050">Antiport</keyword>
<proteinExistence type="predicted"/>
<feature type="transmembrane region" description="Helical" evidence="10">
    <location>
        <begin position="135"/>
        <end position="156"/>
    </location>
</feature>
<reference evidence="11 12" key="1">
    <citation type="submission" date="2018-06" db="EMBL/GenBank/DDBJ databases">
        <authorList>
            <consortium name="Pathogen Informatics"/>
            <person name="Doyle S."/>
        </authorList>
    </citation>
    <scope>NUCLEOTIDE SEQUENCE [LARGE SCALE GENOMIC DNA]</scope>
    <source>
        <strain evidence="11 12">NCTC10723</strain>
    </source>
</reference>
<feature type="transmembrane region" description="Helical" evidence="10">
    <location>
        <begin position="200"/>
        <end position="220"/>
    </location>
</feature>
<sequence length="453" mass="50539">MNGLVNEKIDLKEFYKKFLIIGIPLMIQQLVSSSLNFIDNLMIGRLGTDYIASVGFANSVYRILDLIIFGICSGMGVFIAQYYGKRNFELIRKILGLMVRCAIFVAFLFAFIAFFKSDFIIGIFSKDAEVLKIGVSYLKMVVPCYIFYSISSSMGFSLRAMGLTKFPMISASIGVVANTFFNYCLIYGNLGFPRLEEKGAAIATVIARFIEMCIILTIIYKKDFNLKGRLESYLHIPKNLIKEIIKVSSPVIFTEMLWILGIISLSVAYAKLGTVQAACVQIADIVSAISAILFMGISNAASIIIGHTIGSGDKNKVVAYSKQIILVAFGMATFSFILVQILTTNIIDLYKLNPEVSELAEKTLRVYGIFVFFKMINWAILIGLFRAGGDTKVAFYLDILPLWLYGVPLAFIGAYFQIPIFLLIGLAESSEVIKFILSLLRYKTLHWIKDVTV</sequence>
<keyword evidence="12" id="KW-1185">Reference proteome</keyword>
<evidence type="ECO:0000256" key="4">
    <source>
        <dbReference type="ARBA" id="ARBA00022475"/>
    </source>
</evidence>
<gene>
    <name evidence="11" type="primary">mdtK_2</name>
    <name evidence="11" type="ORF">NCTC10723_00358</name>
</gene>
<evidence type="ECO:0000256" key="7">
    <source>
        <dbReference type="ARBA" id="ARBA00023065"/>
    </source>
</evidence>
<feature type="transmembrane region" description="Helical" evidence="10">
    <location>
        <begin position="95"/>
        <end position="115"/>
    </location>
</feature>
<evidence type="ECO:0000256" key="1">
    <source>
        <dbReference type="ARBA" id="ARBA00004651"/>
    </source>
</evidence>
<feature type="transmembrane region" description="Helical" evidence="10">
    <location>
        <begin position="325"/>
        <end position="347"/>
    </location>
</feature>
<evidence type="ECO:0000256" key="8">
    <source>
        <dbReference type="ARBA" id="ARBA00023136"/>
    </source>
</evidence>
<dbReference type="NCBIfam" id="TIGR00797">
    <property type="entry name" value="matE"/>
    <property type="match status" value="1"/>
</dbReference>
<accession>A0A377GVA8</accession>
<evidence type="ECO:0000256" key="10">
    <source>
        <dbReference type="SAM" id="Phobius"/>
    </source>
</evidence>
<dbReference type="PIRSF" id="PIRSF006603">
    <property type="entry name" value="DinF"/>
    <property type="match status" value="1"/>
</dbReference>
<feature type="transmembrane region" description="Helical" evidence="10">
    <location>
        <begin position="18"/>
        <end position="38"/>
    </location>
</feature>
<keyword evidence="8 10" id="KW-0472">Membrane</keyword>
<feature type="transmembrane region" description="Helical" evidence="10">
    <location>
        <begin position="282"/>
        <end position="305"/>
    </location>
</feature>
<dbReference type="AlphaFoldDB" id="A0A377GVA8"/>
<feature type="transmembrane region" description="Helical" evidence="10">
    <location>
        <begin position="367"/>
        <end position="386"/>
    </location>
</feature>
<evidence type="ECO:0000256" key="2">
    <source>
        <dbReference type="ARBA" id="ARBA00022448"/>
    </source>
</evidence>
<evidence type="ECO:0000256" key="3">
    <source>
        <dbReference type="ARBA" id="ARBA00022449"/>
    </source>
</evidence>
<dbReference type="InterPro" id="IPR048279">
    <property type="entry name" value="MdtK-like"/>
</dbReference>
<dbReference type="PANTHER" id="PTHR43298">
    <property type="entry name" value="MULTIDRUG RESISTANCE PROTEIN NORM-RELATED"/>
    <property type="match status" value="1"/>
</dbReference>
<dbReference type="CDD" id="cd13134">
    <property type="entry name" value="MATE_like_8"/>
    <property type="match status" value="1"/>
</dbReference>
<evidence type="ECO:0000313" key="11">
    <source>
        <dbReference type="EMBL" id="STO30927.1"/>
    </source>
</evidence>
<dbReference type="InterPro" id="IPR002528">
    <property type="entry name" value="MATE_fam"/>
</dbReference>
<dbReference type="InterPro" id="IPR050222">
    <property type="entry name" value="MATE_MdtK"/>
</dbReference>
<keyword evidence="4" id="KW-1003">Cell membrane</keyword>